<proteinExistence type="predicted"/>
<gene>
    <name evidence="1" type="ORF">EHQ64_08645</name>
</gene>
<dbReference type="Proteomes" id="UP000297762">
    <property type="component" value="Unassembled WGS sequence"/>
</dbReference>
<sequence length="181" mass="19974">MLAKNSPFFSLSILALYFSIFLLSCSARVQVLPEPVVEQTLFRTGPICPGAIFCSVGKPGSLNFKGVLINKTGEKPIFLEYYMSSFEESFPIGVSVKLDQTWHNLRKTSTDYGDTVRVVSVFPADVADKLLAAKEVQFSFSSRDNTSTFTLSSSNADSLKSLLKDLKEKLDAQSKLTITNH</sequence>
<accession>A0A4R9K9L6</accession>
<reference evidence="1" key="1">
    <citation type="journal article" date="2019" name="PLoS Negl. Trop. Dis.">
        <title>Revisiting the worldwide diversity of Leptospira species in the environment.</title>
        <authorList>
            <person name="Vincent A.T."/>
            <person name="Schiettekatte O."/>
            <person name="Bourhy P."/>
            <person name="Veyrier F.J."/>
            <person name="Picardeau M."/>
        </authorList>
    </citation>
    <scope>NUCLEOTIDE SEQUENCE [LARGE SCALE GENOMIC DNA]</scope>
    <source>
        <strain evidence="1">201702455</strain>
    </source>
</reference>
<evidence type="ECO:0008006" key="3">
    <source>
        <dbReference type="Google" id="ProtNLM"/>
    </source>
</evidence>
<dbReference type="AlphaFoldDB" id="A0A4R9K9L6"/>
<dbReference type="PROSITE" id="PS51257">
    <property type="entry name" value="PROKAR_LIPOPROTEIN"/>
    <property type="match status" value="1"/>
</dbReference>
<keyword evidence="2" id="KW-1185">Reference proteome</keyword>
<comment type="caution">
    <text evidence="1">The sequence shown here is derived from an EMBL/GenBank/DDBJ whole genome shotgun (WGS) entry which is preliminary data.</text>
</comment>
<dbReference type="EMBL" id="RQGF01000016">
    <property type="protein sequence ID" value="TGL62382.1"/>
    <property type="molecule type" value="Genomic_DNA"/>
</dbReference>
<protein>
    <recommendedName>
        <fullName evidence="3">Lipoprotein</fullName>
    </recommendedName>
</protein>
<organism evidence="1 2">
    <name type="scientific">Leptospira sarikeiensis</name>
    <dbReference type="NCBI Taxonomy" id="2484943"/>
    <lineage>
        <taxon>Bacteria</taxon>
        <taxon>Pseudomonadati</taxon>
        <taxon>Spirochaetota</taxon>
        <taxon>Spirochaetia</taxon>
        <taxon>Leptospirales</taxon>
        <taxon>Leptospiraceae</taxon>
        <taxon>Leptospira</taxon>
    </lineage>
</organism>
<dbReference type="RefSeq" id="WP_135649090.1">
    <property type="nucleotide sequence ID" value="NZ_RQGF01000016.1"/>
</dbReference>
<evidence type="ECO:0000313" key="1">
    <source>
        <dbReference type="EMBL" id="TGL62382.1"/>
    </source>
</evidence>
<dbReference type="OrthoDB" id="343656at2"/>
<name>A0A4R9K9L6_9LEPT</name>
<evidence type="ECO:0000313" key="2">
    <source>
        <dbReference type="Proteomes" id="UP000297762"/>
    </source>
</evidence>